<evidence type="ECO:0000313" key="2">
    <source>
        <dbReference type="Proteomes" id="UP000266841"/>
    </source>
</evidence>
<dbReference type="AlphaFoldDB" id="K0R004"/>
<dbReference type="EMBL" id="AGNL01049110">
    <property type="protein sequence ID" value="EJK44875.1"/>
    <property type="molecule type" value="Genomic_DNA"/>
</dbReference>
<keyword evidence="2" id="KW-1185">Reference proteome</keyword>
<proteinExistence type="predicted"/>
<comment type="caution">
    <text evidence="1">The sequence shown here is derived from an EMBL/GenBank/DDBJ whole genome shotgun (WGS) entry which is preliminary data.</text>
</comment>
<reference evidence="1 2" key="1">
    <citation type="journal article" date="2012" name="Genome Biol.">
        <title>Genome and low-iron response of an oceanic diatom adapted to chronic iron limitation.</title>
        <authorList>
            <person name="Lommer M."/>
            <person name="Specht M."/>
            <person name="Roy A.S."/>
            <person name="Kraemer L."/>
            <person name="Andreson R."/>
            <person name="Gutowska M.A."/>
            <person name="Wolf J."/>
            <person name="Bergner S.V."/>
            <person name="Schilhabel M.B."/>
            <person name="Klostermeier U.C."/>
            <person name="Beiko R.G."/>
            <person name="Rosenstiel P."/>
            <person name="Hippler M."/>
            <person name="Laroche J."/>
        </authorList>
    </citation>
    <scope>NUCLEOTIDE SEQUENCE [LARGE SCALE GENOMIC DNA]</scope>
    <source>
        <strain evidence="1 2">CCMP1005</strain>
    </source>
</reference>
<name>K0R004_THAOC</name>
<sequence>MEADMQTETALVSTISSVTVDEMSTLQATEGDVDADMQTESALVSTVSSATVDEMSTPPAREEPSLKPAADFFHQGQDRVYGGVSSFDTWCPGLLVLHISFLLLDDISASGCVFSPGYPAYMLENHSDSSPFLFNLEELCCATFLCVDSTIQEASPQVPEIYWYREFELNLLITSLGECRADLTLLLR</sequence>
<accession>K0R004</accession>
<organism evidence="1 2">
    <name type="scientific">Thalassiosira oceanica</name>
    <name type="common">Marine diatom</name>
    <dbReference type="NCBI Taxonomy" id="159749"/>
    <lineage>
        <taxon>Eukaryota</taxon>
        <taxon>Sar</taxon>
        <taxon>Stramenopiles</taxon>
        <taxon>Ochrophyta</taxon>
        <taxon>Bacillariophyta</taxon>
        <taxon>Coscinodiscophyceae</taxon>
        <taxon>Thalassiosirophycidae</taxon>
        <taxon>Thalassiosirales</taxon>
        <taxon>Thalassiosiraceae</taxon>
        <taxon>Thalassiosira</taxon>
    </lineage>
</organism>
<gene>
    <name evidence="1" type="ORF">THAOC_36552</name>
</gene>
<protein>
    <submittedName>
        <fullName evidence="1">Uncharacterized protein</fullName>
    </submittedName>
</protein>
<dbReference type="Proteomes" id="UP000266841">
    <property type="component" value="Unassembled WGS sequence"/>
</dbReference>
<evidence type="ECO:0000313" key="1">
    <source>
        <dbReference type="EMBL" id="EJK44875.1"/>
    </source>
</evidence>